<keyword evidence="3" id="KW-1185">Reference proteome</keyword>
<evidence type="ECO:0000313" key="2">
    <source>
        <dbReference type="EMBL" id="GEN99888.1"/>
    </source>
</evidence>
<evidence type="ECO:0000259" key="1">
    <source>
        <dbReference type="Pfam" id="PF08808"/>
    </source>
</evidence>
<dbReference type="AlphaFoldDB" id="A0A512AJJ7"/>
<dbReference type="RefSeq" id="WP_170233795.1">
    <property type="nucleotide sequence ID" value="NZ_BJYR01000012.1"/>
</dbReference>
<name>A0A512AJJ7_9SPHN</name>
<dbReference type="InterPro" id="IPR014914">
    <property type="entry name" value="RES_dom"/>
</dbReference>
<gene>
    <name evidence="2" type="ORF">NSE01_17210</name>
</gene>
<evidence type="ECO:0000313" key="3">
    <source>
        <dbReference type="Proteomes" id="UP000321464"/>
    </source>
</evidence>
<dbReference type="EMBL" id="BJYR01000012">
    <property type="protein sequence ID" value="GEN99888.1"/>
    <property type="molecule type" value="Genomic_DNA"/>
</dbReference>
<comment type="caution">
    <text evidence="2">The sequence shown here is derived from an EMBL/GenBank/DDBJ whole genome shotgun (WGS) entry which is preliminary data.</text>
</comment>
<reference evidence="2 3" key="1">
    <citation type="submission" date="2019-07" db="EMBL/GenBank/DDBJ databases">
        <title>Whole genome shotgun sequence of Novosphingobium sediminis NBRC 106119.</title>
        <authorList>
            <person name="Hosoyama A."/>
            <person name="Uohara A."/>
            <person name="Ohji S."/>
            <person name="Ichikawa N."/>
        </authorList>
    </citation>
    <scope>NUCLEOTIDE SEQUENCE [LARGE SCALE GENOMIC DNA]</scope>
    <source>
        <strain evidence="2 3">NBRC 106119</strain>
    </source>
</reference>
<protein>
    <recommendedName>
        <fullName evidence="1">RES domain-containing protein</fullName>
    </recommendedName>
</protein>
<sequence>MKLWRVTRAVHAALDGAGAIEHGGRYSPPGLPVVHFASEAALAVLIALRYQPADPAQAERDLVLGWIEVSEQPERVPAVLDEAAIRVWVNSWLTERRSMVAALPSRVLPEGDVLLFNPRHPAAAQVGALQTRPFSFAECLHTPPMRALYGATP</sequence>
<feature type="domain" description="RES" evidence="1">
    <location>
        <begin position="2"/>
        <end position="136"/>
    </location>
</feature>
<proteinExistence type="predicted"/>
<dbReference type="Proteomes" id="UP000321464">
    <property type="component" value="Unassembled WGS sequence"/>
</dbReference>
<organism evidence="2 3">
    <name type="scientific">Novosphingobium sediminis</name>
    <dbReference type="NCBI Taxonomy" id="707214"/>
    <lineage>
        <taxon>Bacteria</taxon>
        <taxon>Pseudomonadati</taxon>
        <taxon>Pseudomonadota</taxon>
        <taxon>Alphaproteobacteria</taxon>
        <taxon>Sphingomonadales</taxon>
        <taxon>Sphingomonadaceae</taxon>
        <taxon>Novosphingobium</taxon>
    </lineage>
</organism>
<dbReference type="Pfam" id="PF08808">
    <property type="entry name" value="RES"/>
    <property type="match status" value="1"/>
</dbReference>
<accession>A0A512AJJ7</accession>